<evidence type="ECO:0000313" key="8">
    <source>
        <dbReference type="Proteomes" id="UP000215027"/>
    </source>
</evidence>
<feature type="transmembrane region" description="Helical" evidence="6">
    <location>
        <begin position="179"/>
        <end position="197"/>
    </location>
</feature>
<evidence type="ECO:0000256" key="6">
    <source>
        <dbReference type="SAM" id="Phobius"/>
    </source>
</evidence>
<proteinExistence type="predicted"/>
<feature type="transmembrane region" description="Helical" evidence="6">
    <location>
        <begin position="128"/>
        <end position="146"/>
    </location>
</feature>
<feature type="transmembrane region" description="Helical" evidence="6">
    <location>
        <begin position="282"/>
        <end position="301"/>
    </location>
</feature>
<accession>A0A160T6E9</accession>
<dbReference type="Pfam" id="PF02653">
    <property type="entry name" value="BPD_transp_2"/>
    <property type="match status" value="1"/>
</dbReference>
<evidence type="ECO:0000256" key="3">
    <source>
        <dbReference type="ARBA" id="ARBA00022692"/>
    </source>
</evidence>
<dbReference type="EMBL" id="LN890655">
    <property type="protein sequence ID" value="CUS04360.2"/>
    <property type="molecule type" value="Genomic_DNA"/>
</dbReference>
<keyword evidence="2" id="KW-1003">Cell membrane</keyword>
<evidence type="ECO:0000256" key="1">
    <source>
        <dbReference type="ARBA" id="ARBA00004651"/>
    </source>
</evidence>
<organism evidence="7 8">
    <name type="scientific">Candidatus Promineifilum breve</name>
    <dbReference type="NCBI Taxonomy" id="1806508"/>
    <lineage>
        <taxon>Bacteria</taxon>
        <taxon>Bacillati</taxon>
        <taxon>Chloroflexota</taxon>
        <taxon>Ardenticatenia</taxon>
        <taxon>Candidatus Promineifilales</taxon>
        <taxon>Candidatus Promineifilaceae</taxon>
        <taxon>Candidatus Promineifilum</taxon>
    </lineage>
</organism>
<dbReference type="PANTHER" id="PTHR30482:SF5">
    <property type="entry name" value="ABC TRANSPORTER PERMEASE PROTEIN"/>
    <property type="match status" value="1"/>
</dbReference>
<feature type="transmembrane region" description="Helical" evidence="6">
    <location>
        <begin position="25"/>
        <end position="43"/>
    </location>
</feature>
<dbReference type="KEGG" id="pbf:CFX0092_A2482"/>
<keyword evidence="8" id="KW-1185">Reference proteome</keyword>
<evidence type="ECO:0000256" key="4">
    <source>
        <dbReference type="ARBA" id="ARBA00022989"/>
    </source>
</evidence>
<sequence length="355" mass="38149">MAALRPAGDFDRTYEQDMAVIRRPWQWVALVVGLLVVVSAPRWGSAYLVGTANQIFYTIIAVQGLNILVGYTGQVSLGQAAFMLVGGYVSALTTTHLGLPFPLAILVAGLSAGLVGLLFGLPSLRVKGFYLAMATLAAQFIIPWVSRHLLPDLLGGTSGRIAAPVPVIFGYSFGEVTDYFYLSLITLIITTVLTLNISRSRLGRALISIRDNDLAAELLGVNLFGYKLRAFFIASFLAGVAGALKTHSQRGVGTEFGYGLGESIFMLGMLVIGGLGTNLGPFLGVTAVILLEDLAGVAGGTMADLFPSQAARFLTSFRPIFFGLVLMLFLIFEPRGLAHRWQTIKAAWRLRPFAR</sequence>
<protein>
    <submittedName>
        <fullName evidence="7">ABC transporter permease protein</fullName>
    </submittedName>
</protein>
<feature type="transmembrane region" description="Helical" evidence="6">
    <location>
        <begin position="218"/>
        <end position="244"/>
    </location>
</feature>
<dbReference type="GO" id="GO:0015658">
    <property type="term" value="F:branched-chain amino acid transmembrane transporter activity"/>
    <property type="evidence" value="ECO:0007669"/>
    <property type="project" value="InterPro"/>
</dbReference>
<gene>
    <name evidence="7" type="ORF">CFX0092_A2482</name>
</gene>
<feature type="transmembrane region" description="Helical" evidence="6">
    <location>
        <begin position="256"/>
        <end position="275"/>
    </location>
</feature>
<dbReference type="AlphaFoldDB" id="A0A160T6E9"/>
<comment type="subcellular location">
    <subcellularLocation>
        <location evidence="1">Cell membrane</location>
        <topology evidence="1">Multi-pass membrane protein</topology>
    </subcellularLocation>
</comment>
<evidence type="ECO:0000313" key="7">
    <source>
        <dbReference type="EMBL" id="CUS04360.2"/>
    </source>
</evidence>
<keyword evidence="3 6" id="KW-0812">Transmembrane</keyword>
<dbReference type="CDD" id="cd06581">
    <property type="entry name" value="TM_PBP1_LivM_like"/>
    <property type="match status" value="1"/>
</dbReference>
<feature type="transmembrane region" description="Helical" evidence="6">
    <location>
        <begin position="103"/>
        <end position="121"/>
    </location>
</feature>
<evidence type="ECO:0000256" key="2">
    <source>
        <dbReference type="ARBA" id="ARBA00022475"/>
    </source>
</evidence>
<name>A0A160T6E9_9CHLR</name>
<dbReference type="Proteomes" id="UP000215027">
    <property type="component" value="Chromosome I"/>
</dbReference>
<reference evidence="7" key="1">
    <citation type="submission" date="2016-01" db="EMBL/GenBank/DDBJ databases">
        <authorList>
            <person name="Mcilroy J.S."/>
            <person name="Karst M S."/>
            <person name="Albertsen M."/>
        </authorList>
    </citation>
    <scope>NUCLEOTIDE SEQUENCE</scope>
    <source>
        <strain evidence="7">Cfx-K</strain>
    </source>
</reference>
<keyword evidence="4 6" id="KW-1133">Transmembrane helix</keyword>
<dbReference type="RefSeq" id="WP_095043698.1">
    <property type="nucleotide sequence ID" value="NZ_LN890655.1"/>
</dbReference>
<dbReference type="PANTHER" id="PTHR30482">
    <property type="entry name" value="HIGH-AFFINITY BRANCHED-CHAIN AMINO ACID TRANSPORT SYSTEM PERMEASE"/>
    <property type="match status" value="1"/>
</dbReference>
<evidence type="ECO:0000256" key="5">
    <source>
        <dbReference type="ARBA" id="ARBA00023136"/>
    </source>
</evidence>
<dbReference type="OrthoDB" id="9789927at2"/>
<feature type="transmembrane region" description="Helical" evidence="6">
    <location>
        <begin position="313"/>
        <end position="332"/>
    </location>
</feature>
<dbReference type="GO" id="GO:0005886">
    <property type="term" value="C:plasma membrane"/>
    <property type="evidence" value="ECO:0007669"/>
    <property type="project" value="UniProtKB-SubCell"/>
</dbReference>
<dbReference type="InterPro" id="IPR043428">
    <property type="entry name" value="LivM-like"/>
</dbReference>
<dbReference type="InterPro" id="IPR001851">
    <property type="entry name" value="ABC_transp_permease"/>
</dbReference>
<keyword evidence="5 6" id="KW-0472">Membrane</keyword>